<gene>
    <name evidence="2" type="ORF">PTD2_20392</name>
</gene>
<dbReference type="PANTHER" id="PTHR36175">
    <property type="entry name" value="CYANOPHYCINASE"/>
    <property type="match status" value="1"/>
</dbReference>
<dbReference type="Gene3D" id="3.40.50.880">
    <property type="match status" value="1"/>
</dbReference>
<feature type="active site" description="Charge relay system" evidence="1">
    <location>
        <position position="423"/>
    </location>
</feature>
<dbReference type="CDD" id="cd03145">
    <property type="entry name" value="GAT1_cyanophycinase"/>
    <property type="match status" value="1"/>
</dbReference>
<keyword evidence="3" id="KW-1185">Reference proteome</keyword>
<evidence type="ECO:0000256" key="1">
    <source>
        <dbReference type="PIRSR" id="PIRSR032067-1"/>
    </source>
</evidence>
<dbReference type="Proteomes" id="UP000006201">
    <property type="component" value="Unassembled WGS sequence"/>
</dbReference>
<dbReference type="HOGENOM" id="CLU_032123_0_0_6"/>
<organism evidence="2 3">
    <name type="scientific">Pseudoalteromonas tunicata D2</name>
    <dbReference type="NCBI Taxonomy" id="87626"/>
    <lineage>
        <taxon>Bacteria</taxon>
        <taxon>Pseudomonadati</taxon>
        <taxon>Pseudomonadota</taxon>
        <taxon>Gammaproteobacteria</taxon>
        <taxon>Alteromonadales</taxon>
        <taxon>Pseudoalteromonadaceae</taxon>
        <taxon>Pseudoalteromonas</taxon>
    </lineage>
</organism>
<feature type="active site" description="Charge relay system" evidence="1">
    <location>
        <position position="322"/>
    </location>
</feature>
<dbReference type="AlphaFoldDB" id="A4CA04"/>
<dbReference type="RefSeq" id="WP_009840044.1">
    <property type="nucleotide sequence ID" value="NZ_CH959301.1"/>
</dbReference>
<feature type="active site" description="Charge relay system" evidence="1">
    <location>
        <position position="396"/>
    </location>
</feature>
<reference evidence="2 3" key="1">
    <citation type="submission" date="2006-02" db="EMBL/GenBank/DDBJ databases">
        <authorList>
            <person name="Moran M.A."/>
            <person name="Kjelleberg S."/>
            <person name="Egan S."/>
            <person name="Saunders N."/>
            <person name="Thomas T."/>
            <person name="Ferriera S."/>
            <person name="Johnson J."/>
            <person name="Kravitz S."/>
            <person name="Halpern A."/>
            <person name="Remington K."/>
            <person name="Beeson K."/>
            <person name="Tran B."/>
            <person name="Rogers Y.-H."/>
            <person name="Friedman R."/>
            <person name="Venter J.C."/>
        </authorList>
    </citation>
    <scope>NUCLEOTIDE SEQUENCE [LARGE SCALE GENOMIC DNA]</scope>
    <source>
        <strain evidence="2 3">D2</strain>
    </source>
</reference>
<dbReference type="InterPro" id="IPR029062">
    <property type="entry name" value="Class_I_gatase-like"/>
</dbReference>
<comment type="caution">
    <text evidence="2">The sequence shown here is derived from an EMBL/GenBank/DDBJ whole genome shotgun (WGS) entry which is preliminary data.</text>
</comment>
<dbReference type="PIRSF" id="PIRSF032067">
    <property type="entry name" value="Cyanophycinase"/>
    <property type="match status" value="1"/>
</dbReference>
<accession>A4CA04</accession>
<dbReference type="OrthoDB" id="9799980at2"/>
<protein>
    <submittedName>
        <fullName evidence="2">Putative cyanophycinase</fullName>
    </submittedName>
</protein>
<evidence type="ECO:0000313" key="2">
    <source>
        <dbReference type="EMBL" id="EAR28212.1"/>
    </source>
</evidence>
<dbReference type="GO" id="GO:0016787">
    <property type="term" value="F:hydrolase activity"/>
    <property type="evidence" value="ECO:0007669"/>
    <property type="project" value="InterPro"/>
</dbReference>
<evidence type="ECO:0000313" key="3">
    <source>
        <dbReference type="Proteomes" id="UP000006201"/>
    </source>
</evidence>
<proteinExistence type="predicted"/>
<name>A4CA04_9GAMM</name>
<dbReference type="PANTHER" id="PTHR36175:SF1">
    <property type="entry name" value="CYANOPHYCINASE"/>
    <property type="match status" value="1"/>
</dbReference>
<dbReference type="InterPro" id="IPR011811">
    <property type="entry name" value="Peptidase_S51_cyanophycinase"/>
</dbReference>
<dbReference type="EMBL" id="AAOH01000004">
    <property type="protein sequence ID" value="EAR28212.1"/>
    <property type="molecule type" value="Genomic_DNA"/>
</dbReference>
<dbReference type="SUPFAM" id="SSF52317">
    <property type="entry name" value="Class I glutamine amidotransferase-like"/>
    <property type="match status" value="1"/>
</dbReference>
<dbReference type="STRING" id="87626.PTD2_20392"/>
<sequence length="566" mass="61782">MELYKLPHTLKPNGLTKFAFSLILTALSLPLLANKQDQTLVLIGGALTTCSSFSPQNCRLNSALSGKKQNNYQLNKMAISAIAERWPTANNDAKSATVKSLTILMANYSQIMNKSELLWAWRDLDQQQLNQLIDQEYNFVLDMLEQPVLDASGQRLKEQVDSAKNSERAANDILAFIEGASKVSNATPQLLAITASSRDPYETADFYEGLLSFEGVSQAWLPLTPALAKAISRNECSQLNQYREQLMGLYNREVIYPDRTAAEQALCEKGSANLVTILAASTGLMFNGGDQSLTRQVMFDEQGNEYPWREVLRSRPIIIGTSAGTAVQSGGKNTAGQVAMISNGTSLAALREGAFAFNAPSERCLESCPDNLGPDSLTYQALGGLGTFNYGILDTHFSERNRTARLATLLSKTGQNHGFGVDETTALVVVKANKTELMTVVGKHGVVHIQTKGQQQKYNYSYWPSGTVIDITKQGFSLSSRTKQAAKAGADMPALPAQIFQNILNDAKLRSLTQAMCLSKSSQSQGQHDEFNLSLSAQDSTEYVRVNSHQNGCAINELELMITASQ</sequence>
<dbReference type="eggNOG" id="COG4242">
    <property type="taxonomic scope" value="Bacteria"/>
</dbReference>